<keyword evidence="4" id="KW-0158">Chromosome</keyword>
<sequence>MADNPLIKDLCKLFKKFNKEELLEGLIKHGFLKEGVLDTEGTKESFVNRILKKCFDKNVTAEHVALMDLIYHQSHPNCKKWTVYKLVGFDPKKMLNTSEPWKFRSQLKSCLGLYFKVEIYVHLWRNGLWTRIQFCNRSSTSLLSNNVFIIYYPNSEYVFMSTIKAAHKQYIVQTLSTLLHSQTLEEVKLSGRDVPSLKELVLNKSSQGVLSKYRLNQVDGNPLSRKRKREKDRKLEVLQSQEITSENWAEEQKRQQLIDGAFGTNLQPKLERIEFKMQTRLRSRQQFPQLISPISCNVRFEGSSVLEGIKNLGSQSFVDIPLPSYLTNLHSLSRNSLLLKEKKTT</sequence>
<gene>
    <name evidence="7" type="primary">CENPN</name>
    <name evidence="7" type="ORF">AWC38_SpisGene13253</name>
</gene>
<dbReference type="EMBL" id="LSMT01000246">
    <property type="protein sequence ID" value="PFX22237.1"/>
    <property type="molecule type" value="Genomic_DNA"/>
</dbReference>
<proteinExistence type="inferred from homology"/>
<protein>
    <submittedName>
        <fullName evidence="7">Centromere protein N</fullName>
    </submittedName>
</protein>
<name>A0A2B4S0Y9_STYPI</name>
<dbReference type="PANTHER" id="PTHR46790:SF1">
    <property type="entry name" value="CENTROMERE PROTEIN N"/>
    <property type="match status" value="1"/>
</dbReference>
<dbReference type="GO" id="GO:0005654">
    <property type="term" value="C:nucleoplasm"/>
    <property type="evidence" value="ECO:0007669"/>
    <property type="project" value="TreeGrafter"/>
</dbReference>
<dbReference type="GO" id="GO:0034080">
    <property type="term" value="P:CENP-A containing chromatin assembly"/>
    <property type="evidence" value="ECO:0007669"/>
    <property type="project" value="InterPro"/>
</dbReference>
<dbReference type="Proteomes" id="UP000225706">
    <property type="component" value="Unassembled WGS sequence"/>
</dbReference>
<dbReference type="OrthoDB" id="6585699at2759"/>
<dbReference type="STRING" id="50429.A0A2B4S0Y9"/>
<dbReference type="Pfam" id="PF05238">
    <property type="entry name" value="CENP-N"/>
    <property type="match status" value="1"/>
</dbReference>
<reference evidence="8" key="1">
    <citation type="journal article" date="2017" name="bioRxiv">
        <title>Comparative analysis of the genomes of Stylophora pistillata and Acropora digitifera provides evidence for extensive differences between species of corals.</title>
        <authorList>
            <person name="Voolstra C.R."/>
            <person name="Li Y."/>
            <person name="Liew Y.J."/>
            <person name="Baumgarten S."/>
            <person name="Zoccola D."/>
            <person name="Flot J.-F."/>
            <person name="Tambutte S."/>
            <person name="Allemand D."/>
            <person name="Aranda M."/>
        </authorList>
    </citation>
    <scope>NUCLEOTIDE SEQUENCE [LARGE SCALE GENOMIC DNA]</scope>
</reference>
<organism evidence="7 8">
    <name type="scientific">Stylophora pistillata</name>
    <name type="common">Smooth cauliflower coral</name>
    <dbReference type="NCBI Taxonomy" id="50429"/>
    <lineage>
        <taxon>Eukaryota</taxon>
        <taxon>Metazoa</taxon>
        <taxon>Cnidaria</taxon>
        <taxon>Anthozoa</taxon>
        <taxon>Hexacorallia</taxon>
        <taxon>Scleractinia</taxon>
        <taxon>Astrocoeniina</taxon>
        <taxon>Pocilloporidae</taxon>
        <taxon>Stylophora</taxon>
    </lineage>
</organism>
<comment type="caution">
    <text evidence="7">The sequence shown here is derived from an EMBL/GenBank/DDBJ whole genome shotgun (WGS) entry which is preliminary data.</text>
</comment>
<evidence type="ECO:0000256" key="6">
    <source>
        <dbReference type="ARBA" id="ARBA00023328"/>
    </source>
</evidence>
<evidence type="ECO:0000256" key="2">
    <source>
        <dbReference type="ARBA" id="ARBA00004584"/>
    </source>
</evidence>
<comment type="similarity">
    <text evidence="3">Belongs to the CENP-N/CHL4 family.</text>
</comment>
<keyword evidence="5" id="KW-0539">Nucleus</keyword>
<keyword evidence="8" id="KW-1185">Reference proteome</keyword>
<dbReference type="GO" id="GO:0000775">
    <property type="term" value="C:chromosome, centromeric region"/>
    <property type="evidence" value="ECO:0007669"/>
    <property type="project" value="UniProtKB-SubCell"/>
</dbReference>
<evidence type="ECO:0000313" key="8">
    <source>
        <dbReference type="Proteomes" id="UP000225706"/>
    </source>
</evidence>
<evidence type="ECO:0000256" key="5">
    <source>
        <dbReference type="ARBA" id="ARBA00023242"/>
    </source>
</evidence>
<comment type="subcellular location">
    <subcellularLocation>
        <location evidence="2">Chromosome</location>
        <location evidence="2">Centromere</location>
    </subcellularLocation>
    <subcellularLocation>
        <location evidence="1">Nucleus</location>
    </subcellularLocation>
</comment>
<evidence type="ECO:0000256" key="1">
    <source>
        <dbReference type="ARBA" id="ARBA00004123"/>
    </source>
</evidence>
<evidence type="ECO:0000256" key="4">
    <source>
        <dbReference type="ARBA" id="ARBA00022454"/>
    </source>
</evidence>
<dbReference type="PANTHER" id="PTHR46790">
    <property type="entry name" value="CENTROMERE PROTEIN N"/>
    <property type="match status" value="1"/>
</dbReference>
<evidence type="ECO:0000256" key="3">
    <source>
        <dbReference type="ARBA" id="ARBA00005566"/>
    </source>
</evidence>
<dbReference type="InterPro" id="IPR052011">
    <property type="entry name" value="CENP-NAC/CAD_complex"/>
</dbReference>
<dbReference type="GO" id="GO:0007059">
    <property type="term" value="P:chromosome segregation"/>
    <property type="evidence" value="ECO:0007669"/>
    <property type="project" value="InterPro"/>
</dbReference>
<evidence type="ECO:0000313" key="7">
    <source>
        <dbReference type="EMBL" id="PFX22237.1"/>
    </source>
</evidence>
<keyword evidence="6" id="KW-0137">Centromere</keyword>
<dbReference type="InterPro" id="IPR007902">
    <property type="entry name" value="Chl4/mis15/CENP-N"/>
</dbReference>
<dbReference type="AlphaFoldDB" id="A0A2B4S0Y9"/>
<accession>A0A2B4S0Y9</accession>